<dbReference type="Proteomes" id="UP000299011">
    <property type="component" value="Chromosome"/>
</dbReference>
<evidence type="ECO:0000313" key="4">
    <source>
        <dbReference type="Proteomes" id="UP000006469"/>
    </source>
</evidence>
<protein>
    <submittedName>
        <fullName evidence="2">Uncharacterized protein</fullName>
    </submittedName>
</protein>
<accession>I3R7X1</accession>
<reference evidence="2" key="1">
    <citation type="journal article" date="2012" name="Appl. Environ. Microbiol.">
        <title>Identification of the haloarchaeal phasin (PhaP) that functions in polyhydroxyalkanoate accumulation and granule formation in Haloferax mediterranei.</title>
        <authorList>
            <person name="Cai S."/>
            <person name="Cai L."/>
            <person name="Liu H."/>
            <person name="Liu X."/>
            <person name="Han J."/>
            <person name="Zhou J."/>
            <person name="Xiang H."/>
        </authorList>
    </citation>
    <scope>NUCLEOTIDE SEQUENCE</scope>
    <source>
        <strain evidence="2">CGMCC 1.2087</strain>
    </source>
</reference>
<evidence type="ECO:0000313" key="2">
    <source>
        <dbReference type="EMBL" id="AFK20331.1"/>
    </source>
</evidence>
<dbReference type="HOGENOM" id="CLU_2534568_0_0_2"/>
<reference evidence="2 4" key="2">
    <citation type="journal article" date="2012" name="J. Bacteriol.">
        <title>Complete genome sequence of the metabolically versatile halophilic archaeon Haloferax mediterranei, a poly(3-hydroxybutyrate-co-3-hydroxyvalerate) producer.</title>
        <authorList>
            <person name="Han J."/>
            <person name="Zhang F."/>
            <person name="Hou J."/>
            <person name="Liu X."/>
            <person name="Li M."/>
            <person name="Liu H."/>
            <person name="Cai L."/>
            <person name="Zhang B."/>
            <person name="Chen Y."/>
            <person name="Zhou J."/>
            <person name="Hu S."/>
            <person name="Xiang H."/>
        </authorList>
    </citation>
    <scope>NUCLEOTIDE SEQUENCE [LARGE SCALE GENOMIC DNA]</scope>
    <source>
        <strain evidence="4">ATCC 33500 / DSM 1411 / JCM 8866 / NBRC 14739 / NCIMB 2177 / R-4</strain>
        <strain evidence="2">CGMCC 1.2087</strain>
    </source>
</reference>
<dbReference type="EMBL" id="CP039139">
    <property type="protein sequence ID" value="QCQ76234.1"/>
    <property type="molecule type" value="Genomic_DNA"/>
</dbReference>
<feature type="region of interest" description="Disordered" evidence="1">
    <location>
        <begin position="30"/>
        <end position="55"/>
    </location>
</feature>
<dbReference type="EMBL" id="CP001868">
    <property type="protein sequence ID" value="AFK20331.1"/>
    <property type="molecule type" value="Genomic_DNA"/>
</dbReference>
<evidence type="ECO:0000256" key="1">
    <source>
        <dbReference type="SAM" id="MobiDB-lite"/>
    </source>
</evidence>
<sequence>MAYIKSFPEEETKEAADRLMTLAKRDLVLDKQSNSNPWSTESVDIGPNPIPDPLDDAPIANELENSISIEEIAKSLSGKKNLY</sequence>
<evidence type="ECO:0000313" key="3">
    <source>
        <dbReference type="EMBL" id="QCQ76234.1"/>
    </source>
</evidence>
<dbReference type="RefSeq" id="WP_014732538.1">
    <property type="nucleotide sequence ID" value="NC_017941.2"/>
</dbReference>
<reference evidence="2" key="3">
    <citation type="submission" date="2014-05" db="EMBL/GenBank/DDBJ databases">
        <authorList>
            <person name="Wang L."/>
            <person name="Yang H."/>
            <person name="Xiang H."/>
        </authorList>
    </citation>
    <scope>NUCLEOTIDE SEQUENCE</scope>
    <source>
        <strain>CGMCC 1.2087</strain>
    </source>
</reference>
<reference evidence="3 5" key="4">
    <citation type="submission" date="2019-04" db="EMBL/GenBank/DDBJ databases">
        <title>Methylomes of two halophilic Archaea, Haloarcula marismortui and Haloferax mediterranei.</title>
        <authorList>
            <person name="DasSarma S."/>
            <person name="DasSarma P."/>
            <person name="DasSarma S."/>
            <person name="Fomenkov A."/>
            <person name="Vincze T."/>
            <person name="Anton B.P."/>
            <person name="Roberts R.J."/>
        </authorList>
    </citation>
    <scope>NUCLEOTIDE SEQUENCE [LARGE SCALE GENOMIC DNA]</scope>
    <source>
        <strain evidence="3">ATCC 33500</strain>
        <strain evidence="5">ATCC 33500 / DSM 1411 / JCM 8866 / NBRC 14739 / NCIMB 2177 / R-4</strain>
    </source>
</reference>
<name>I3R7X1_HALMT</name>
<dbReference type="AlphaFoldDB" id="I3R7X1"/>
<dbReference type="GeneID" id="43882251"/>
<proteinExistence type="predicted"/>
<dbReference type="KEGG" id="hme:HFX_2653"/>
<dbReference type="Proteomes" id="UP000006469">
    <property type="component" value="Chromosome"/>
</dbReference>
<feature type="compositionally biased region" description="Polar residues" evidence="1">
    <location>
        <begin position="31"/>
        <end position="42"/>
    </location>
</feature>
<organism evidence="2 4">
    <name type="scientific">Haloferax mediterranei (strain ATCC 33500 / DSM 1411 / JCM 8866 / NBRC 14739 / NCIMB 2177 / R-4)</name>
    <name type="common">Halobacterium mediterranei</name>
    <dbReference type="NCBI Taxonomy" id="523841"/>
    <lineage>
        <taxon>Archaea</taxon>
        <taxon>Methanobacteriati</taxon>
        <taxon>Methanobacteriota</taxon>
        <taxon>Stenosarchaea group</taxon>
        <taxon>Halobacteria</taxon>
        <taxon>Halobacteriales</taxon>
        <taxon>Haloferacaceae</taxon>
        <taxon>Haloferax</taxon>
    </lineage>
</organism>
<evidence type="ECO:0000313" key="5">
    <source>
        <dbReference type="Proteomes" id="UP000299011"/>
    </source>
</evidence>
<gene>
    <name evidence="2" type="ordered locus">HFX_2653</name>
    <name evidence="3" type="ORF">E6P09_13500</name>
</gene>